<protein>
    <submittedName>
        <fullName evidence="2">Uncharacterized protein</fullName>
    </submittedName>
</protein>
<reference evidence="2" key="1">
    <citation type="submission" date="2019-03" db="EMBL/GenBank/DDBJ databases">
        <authorList>
            <person name="Mank J."/>
            <person name="Almeida P."/>
        </authorList>
    </citation>
    <scope>NUCLEOTIDE SEQUENCE</scope>
    <source>
        <strain evidence="2">78183</strain>
    </source>
</reference>
<evidence type="ECO:0000313" key="2">
    <source>
        <dbReference type="EMBL" id="VFU61757.1"/>
    </source>
</evidence>
<evidence type="ECO:0000256" key="1">
    <source>
        <dbReference type="SAM" id="MobiDB-lite"/>
    </source>
</evidence>
<feature type="region of interest" description="Disordered" evidence="1">
    <location>
        <begin position="9"/>
        <end position="35"/>
    </location>
</feature>
<sequence length="199" mass="21484">MSSEIEIVEEDGVAQSNDRESTAVHGGNSNNGIAVVGEDNLKNDVYTTAAYGDSEKLQRLVESERCYVSVIDNLGYYALQWAALNNRTAPAQNSGAGRASPVEVEPFSFEEVRRTGSEAEGILAGREVKRKGFLAHSSKPSCCTATTRSLEWPSEPAPNEVAWATQMSHISDQAAMFTSSTTIASYFCMATFCDSSTEC</sequence>
<dbReference type="AlphaFoldDB" id="A0A6N2N7U5"/>
<name>A0A6N2N7U5_SALVM</name>
<dbReference type="EMBL" id="CAADRP010002129">
    <property type="protein sequence ID" value="VFU61757.1"/>
    <property type="molecule type" value="Genomic_DNA"/>
</dbReference>
<gene>
    <name evidence="2" type="ORF">SVIM_LOCUS462804</name>
</gene>
<organism evidence="2">
    <name type="scientific">Salix viminalis</name>
    <name type="common">Common osier</name>
    <name type="synonym">Basket willow</name>
    <dbReference type="NCBI Taxonomy" id="40686"/>
    <lineage>
        <taxon>Eukaryota</taxon>
        <taxon>Viridiplantae</taxon>
        <taxon>Streptophyta</taxon>
        <taxon>Embryophyta</taxon>
        <taxon>Tracheophyta</taxon>
        <taxon>Spermatophyta</taxon>
        <taxon>Magnoliopsida</taxon>
        <taxon>eudicotyledons</taxon>
        <taxon>Gunneridae</taxon>
        <taxon>Pentapetalae</taxon>
        <taxon>rosids</taxon>
        <taxon>fabids</taxon>
        <taxon>Malpighiales</taxon>
        <taxon>Salicaceae</taxon>
        <taxon>Saliceae</taxon>
        <taxon>Salix</taxon>
    </lineage>
</organism>
<accession>A0A6N2N7U5</accession>
<proteinExistence type="predicted"/>